<gene>
    <name evidence="5" type="ORF">K505DRAFT_327969</name>
</gene>
<organism evidence="5 6">
    <name type="scientific">Melanomma pulvis-pyrius CBS 109.77</name>
    <dbReference type="NCBI Taxonomy" id="1314802"/>
    <lineage>
        <taxon>Eukaryota</taxon>
        <taxon>Fungi</taxon>
        <taxon>Dikarya</taxon>
        <taxon>Ascomycota</taxon>
        <taxon>Pezizomycotina</taxon>
        <taxon>Dothideomycetes</taxon>
        <taxon>Pleosporomycetidae</taxon>
        <taxon>Pleosporales</taxon>
        <taxon>Melanommataceae</taxon>
        <taxon>Melanomma</taxon>
    </lineage>
</organism>
<evidence type="ECO:0000256" key="2">
    <source>
        <dbReference type="ARBA" id="ARBA00023043"/>
    </source>
</evidence>
<dbReference type="SUPFAM" id="SSF48403">
    <property type="entry name" value="Ankyrin repeat"/>
    <property type="match status" value="4"/>
</dbReference>
<dbReference type="EMBL" id="MU002109">
    <property type="protein sequence ID" value="KAF2789859.1"/>
    <property type="molecule type" value="Genomic_DNA"/>
</dbReference>
<dbReference type="Proteomes" id="UP000799757">
    <property type="component" value="Unassembled WGS sequence"/>
</dbReference>
<keyword evidence="2 3" id="KW-0040">ANK repeat</keyword>
<dbReference type="InterPro" id="IPR051165">
    <property type="entry name" value="Multifunctional_ANK_Repeat"/>
</dbReference>
<evidence type="ECO:0000256" key="3">
    <source>
        <dbReference type="PROSITE-ProRule" id="PRU00023"/>
    </source>
</evidence>
<dbReference type="SMART" id="SM00248">
    <property type="entry name" value="ANK"/>
    <property type="match status" value="12"/>
</dbReference>
<evidence type="ECO:0000313" key="5">
    <source>
        <dbReference type="EMBL" id="KAF2789859.1"/>
    </source>
</evidence>
<evidence type="ECO:0000313" key="6">
    <source>
        <dbReference type="Proteomes" id="UP000799757"/>
    </source>
</evidence>
<accession>A0A6A6X0J0</accession>
<dbReference type="Pfam" id="PF12796">
    <property type="entry name" value="Ank_2"/>
    <property type="match status" value="1"/>
</dbReference>
<proteinExistence type="predicted"/>
<reference evidence="5" key="1">
    <citation type="journal article" date="2020" name="Stud. Mycol.">
        <title>101 Dothideomycetes genomes: a test case for predicting lifestyles and emergence of pathogens.</title>
        <authorList>
            <person name="Haridas S."/>
            <person name="Albert R."/>
            <person name="Binder M."/>
            <person name="Bloem J."/>
            <person name="Labutti K."/>
            <person name="Salamov A."/>
            <person name="Andreopoulos B."/>
            <person name="Baker S."/>
            <person name="Barry K."/>
            <person name="Bills G."/>
            <person name="Bluhm B."/>
            <person name="Cannon C."/>
            <person name="Castanera R."/>
            <person name="Culley D."/>
            <person name="Daum C."/>
            <person name="Ezra D."/>
            <person name="Gonzalez J."/>
            <person name="Henrissat B."/>
            <person name="Kuo A."/>
            <person name="Liang C."/>
            <person name="Lipzen A."/>
            <person name="Lutzoni F."/>
            <person name="Magnuson J."/>
            <person name="Mondo S."/>
            <person name="Nolan M."/>
            <person name="Ohm R."/>
            <person name="Pangilinan J."/>
            <person name="Park H.-J."/>
            <person name="Ramirez L."/>
            <person name="Alfaro M."/>
            <person name="Sun H."/>
            <person name="Tritt A."/>
            <person name="Yoshinaga Y."/>
            <person name="Zwiers L.-H."/>
            <person name="Turgeon B."/>
            <person name="Goodwin S."/>
            <person name="Spatafora J."/>
            <person name="Crous P."/>
            <person name="Grigoriev I."/>
        </authorList>
    </citation>
    <scope>NUCLEOTIDE SEQUENCE</scope>
    <source>
        <strain evidence="5">CBS 109.77</strain>
    </source>
</reference>
<name>A0A6A6X0J0_9PLEO</name>
<dbReference type="PANTHER" id="PTHR24123">
    <property type="entry name" value="ANKYRIN REPEAT-CONTAINING"/>
    <property type="match status" value="1"/>
</dbReference>
<feature type="region of interest" description="Disordered" evidence="4">
    <location>
        <begin position="1367"/>
        <end position="1386"/>
    </location>
</feature>
<evidence type="ECO:0000256" key="4">
    <source>
        <dbReference type="SAM" id="MobiDB-lite"/>
    </source>
</evidence>
<dbReference type="PROSITE" id="PS50297">
    <property type="entry name" value="ANK_REP_REGION"/>
    <property type="match status" value="1"/>
</dbReference>
<dbReference type="PANTHER" id="PTHR24123:SF33">
    <property type="entry name" value="PROTEIN HOS4"/>
    <property type="match status" value="1"/>
</dbReference>
<protein>
    <recommendedName>
        <fullName evidence="7">Ankyrin</fullName>
    </recommendedName>
</protein>
<dbReference type="PROSITE" id="PS50088">
    <property type="entry name" value="ANK_REPEAT"/>
    <property type="match status" value="1"/>
</dbReference>
<dbReference type="InterPro" id="IPR036770">
    <property type="entry name" value="Ankyrin_rpt-contain_sf"/>
</dbReference>
<evidence type="ECO:0000256" key="1">
    <source>
        <dbReference type="ARBA" id="ARBA00022737"/>
    </source>
</evidence>
<keyword evidence="1" id="KW-0677">Repeat</keyword>
<evidence type="ECO:0008006" key="7">
    <source>
        <dbReference type="Google" id="ProtNLM"/>
    </source>
</evidence>
<dbReference type="InterPro" id="IPR002110">
    <property type="entry name" value="Ankyrin_rpt"/>
</dbReference>
<dbReference type="OrthoDB" id="3182339at2759"/>
<keyword evidence="6" id="KW-1185">Reference proteome</keyword>
<sequence>MKARRSLQQLIEDAGVSPVLARQPCLPAPSQPAITASEEDHVLARELLVDQRRRNPDYKDPNKQLKRIFKTSKEKEKLQDTNQWSFSQEEIDQALSAVIDKHTTSPGLVQAFLNLGAKVNFIDTSDDKKSKGIKKPNAVLQRRSTVLQQAATLRRADTVSLFASSGADQTTLDEGLRAALAANDHSCIQELLRHGADINRFPNALADAVRSNNQNLVRLLMRAPKALRPDIVSSCLPAAVQQKSEPIASLLIGNGADPNFNGASALAMAISSRDYRLSVSLVAGPIPLTEVSLQGLLGVVMNMQQTPQETYQFLQLLLCCGLPPGSPGLPALLISATKRNDTPLAQLLIQYGVSTSHNDAECLRNTISNLNWDLAGRILDTPLSPTHASAVLAFLPITTPKSDRFRVIRALVQHGANGPPLAQWLIKAVEESDFQLIDLLLQAGAPLESGNSRALHSAVARKDMQSLQTLLKARPSPQTLSQIFPLLRQGHSPVERLETARLLLQHGARGLEVDQALVDAVADTSTSRDLALITELVRNGANVNHAGGKAISQAVTQADIPILHLLCELKPTSSTTSGALPLAFDANGTRHSSTLQMIELLLKSGIEEGPALVSLKIAVRGGPDNLDIINRLIAANARLLGPAFQTAIALKSTRKKIPIISSLLKMGIPQGSIDEALAAEARHAVDSNDVAVLNLLLENGASVNYNDGEAFSVGVASGNSSLTKLLLSGKEIPSRPSITKAFRALFHDPSLQNRPANQGDRLEIARDLLTRGVDQPAIDSALRTVLDVANAETNIEGLVDLLLQYHANVNTADGTCFVFAAKRSDFVLLNKLLSYNPDYSTLVPTLLTSSLNEEAVVRAVQMCFDHGCISDDLHVVAGSSGIFKKPSLFLALQEYPRSEALVKSLLDHGCNPDITANGIINKTVGEESLPILVWALAQPQKMISSSVIVALLTAGASPTRAAPGSEVVPIGVAARNGREDIVQELLNRGADASARDKWNRSALFYASRTSVTSVVQLLSRHALKDDGSLHEAARCLHLENVSILIKQGHNPNFPSRFHSGRHALGELCLNAEVINAAQLSKARQIIHLLLSNGANPKFRARNERSSIVLCLDNPHSALELTEALLETEVWQDLSDEAHMYRDASGLWYSPIKFVEHVPSPARTRCRTELLELLRDKGCTPRFYSEHPEQPEGAVGMPAPIAALADRQKEHQLSLRLAREAADHARTLEENSHRDLLRRKQEQQDADIAAQAIAQAKWQQLEQSKHEFEMQRVRSAEHMKRAEKAAWHALSVEQERDLATQRLQIEERKASMGYAGEAKLVKLRQQEVEHRAGVERKALEQKEQLYERNVKRQRQLTDRLDESAQLHAKLRQDRPAIEGAPQWGSVD</sequence>
<dbReference type="Gene3D" id="1.25.40.20">
    <property type="entry name" value="Ankyrin repeat-containing domain"/>
    <property type="match status" value="4"/>
</dbReference>
<feature type="repeat" description="ANK" evidence="3">
    <location>
        <begin position="965"/>
        <end position="997"/>
    </location>
</feature>